<keyword evidence="4 6" id="KW-0238">DNA-binding</keyword>
<comment type="subcellular location">
    <subcellularLocation>
        <location evidence="6">Cytoplasm</location>
    </subcellularLocation>
</comment>
<dbReference type="Pfam" id="PF04546">
    <property type="entry name" value="Sigma70_ner"/>
    <property type="match status" value="1"/>
</dbReference>
<sequence length="671" mass="75568">MATKAAAETETPETTDEVQDGPLLDSLNTAVRKLVAKGKERGFITYDELNAALPSDDFSSEQIEDTMSMLSDIGINIVENEEEEVSGNETDDSAGNVSEDELGRTDDPVRMYLREMGSVELLSREGEIAIAKRIEAGREMMIGGICESPLTIAALLDWHDALVEGKMMLRDIIDLETTYGTEPGVGDEMGEEEEDSPVVGDRGEELAVPVKDHRKAKEEPGSDDETDEAEPDGIDASAEGDVDGDIEEASISLSAMEAELLPVILQSFETIAQAYQKMRKVQDQRLGHITAGEDVPAALEKKFEKQRSELVKMMEGVHLNNARIEYLVGHLNDLNKRLMMLEGKLLRVALDCKIKREDFLDAYYGAEMDPQWLEIIASRSGKGWKDFIGKHSAEIVRIREAIAVISAEARQPIFEFRRIVQTVQKGEREASKAKKEMIEANLRLVISIAKKYTNRGLQFLDLIQEGNIGLMKAVDKFEYRRGYKFSTYATWWIRQAITRSIADQARTIRIPVHMIETINKLVRTSRQMLHEIGREPTPEELAEKLQMPLEKVRKVLKIAKEPISLETPIGDEEDSHLGDFIEDKNAVQPLDAAINSNLRETCTRILSTLTAREERVLRMRFGIGMNTDHTLEEVGQQFSVTRERIRQIEAKALRKLKHPSRSRKLRSFLDG</sequence>
<dbReference type="Gene3D" id="1.10.220.120">
    <property type="entry name" value="Sigma-70 factor, region 1.1"/>
    <property type="match status" value="1"/>
</dbReference>
<dbReference type="FunFam" id="1.10.10.10:FF:000002">
    <property type="entry name" value="RNA polymerase sigma factor SigA"/>
    <property type="match status" value="1"/>
</dbReference>
<feature type="domain" description="RNA polymerase sigma-70" evidence="9">
    <location>
        <begin position="630"/>
        <end position="656"/>
    </location>
</feature>
<dbReference type="InterPro" id="IPR007624">
    <property type="entry name" value="RNA_pol_sigma70_r3"/>
</dbReference>
<dbReference type="Pfam" id="PF03979">
    <property type="entry name" value="Sigma70_r1_1"/>
    <property type="match status" value="1"/>
</dbReference>
<dbReference type="InterPro" id="IPR007627">
    <property type="entry name" value="RNA_pol_sigma70_r2"/>
</dbReference>
<dbReference type="InterPro" id="IPR007127">
    <property type="entry name" value="RNA_pol_sigma_70_r1_1"/>
</dbReference>
<feature type="DNA-binding region" description="H-T-H motif" evidence="6">
    <location>
        <begin position="631"/>
        <end position="650"/>
    </location>
</feature>
<evidence type="ECO:0000313" key="11">
    <source>
        <dbReference type="Proteomes" id="UP000076066"/>
    </source>
</evidence>
<dbReference type="InterPro" id="IPR012760">
    <property type="entry name" value="RNA_pol_sigma_RpoD_C"/>
</dbReference>
<dbReference type="Gene3D" id="1.10.601.10">
    <property type="entry name" value="RNA Polymerase Primary Sigma Factor"/>
    <property type="match status" value="1"/>
</dbReference>
<evidence type="ECO:0000256" key="6">
    <source>
        <dbReference type="HAMAP-Rule" id="MF_00963"/>
    </source>
</evidence>
<comment type="subunit">
    <text evidence="6">Interacts transiently with the RNA polymerase catalytic core.</text>
</comment>
<dbReference type="InterPro" id="IPR009042">
    <property type="entry name" value="RNA_pol_sigma70_r1_2"/>
</dbReference>
<evidence type="ECO:0000256" key="7">
    <source>
        <dbReference type="SAM" id="MobiDB-lite"/>
    </source>
</evidence>
<dbReference type="InterPro" id="IPR007631">
    <property type="entry name" value="RNA_pol_sigma_70_non-ess"/>
</dbReference>
<keyword evidence="11" id="KW-1185">Reference proteome</keyword>
<dbReference type="GO" id="GO:0005737">
    <property type="term" value="C:cytoplasm"/>
    <property type="evidence" value="ECO:0007669"/>
    <property type="project" value="UniProtKB-SubCell"/>
</dbReference>
<dbReference type="Pfam" id="PF00140">
    <property type="entry name" value="Sigma70_r1_2"/>
    <property type="match status" value="1"/>
</dbReference>
<evidence type="ECO:0000313" key="10">
    <source>
        <dbReference type="EMBL" id="AMW34024.1"/>
    </source>
</evidence>
<keyword evidence="5 6" id="KW-0804">Transcription</keyword>
<dbReference type="PANTHER" id="PTHR30603:SF60">
    <property type="entry name" value="RNA POLYMERASE SIGMA FACTOR RPOD"/>
    <property type="match status" value="1"/>
</dbReference>
<feature type="region of interest" description="Disordered" evidence="7">
    <location>
        <begin position="180"/>
        <end position="243"/>
    </location>
</feature>
<dbReference type="InterPro" id="IPR007630">
    <property type="entry name" value="RNA_pol_sigma70_r4"/>
</dbReference>
<dbReference type="AlphaFoldDB" id="A0A143DBC5"/>
<evidence type="ECO:0000256" key="4">
    <source>
        <dbReference type="ARBA" id="ARBA00023125"/>
    </source>
</evidence>
<feature type="compositionally biased region" description="Acidic residues" evidence="7">
    <location>
        <begin position="221"/>
        <end position="243"/>
    </location>
</feature>
<dbReference type="CDD" id="cd06171">
    <property type="entry name" value="Sigma70_r4"/>
    <property type="match status" value="1"/>
</dbReference>
<feature type="compositionally biased region" description="Acidic residues" evidence="7">
    <location>
        <begin position="82"/>
        <end position="92"/>
    </location>
</feature>
<dbReference type="InterPro" id="IPR028630">
    <property type="entry name" value="Sigma70_RpoD"/>
</dbReference>
<dbReference type="Pfam" id="PF04539">
    <property type="entry name" value="Sigma70_r3"/>
    <property type="match status" value="1"/>
</dbReference>
<feature type="region of interest" description="Disordered" evidence="7">
    <location>
        <begin position="1"/>
        <end position="23"/>
    </location>
</feature>
<evidence type="ECO:0000256" key="5">
    <source>
        <dbReference type="ARBA" id="ARBA00023163"/>
    </source>
</evidence>
<dbReference type="NCBIfam" id="TIGR02393">
    <property type="entry name" value="RpoD_Cterm"/>
    <property type="match status" value="1"/>
</dbReference>
<dbReference type="FunFam" id="1.10.601.10:FF:000001">
    <property type="entry name" value="RNA polymerase sigma factor SigA"/>
    <property type="match status" value="1"/>
</dbReference>
<dbReference type="Pfam" id="PF04545">
    <property type="entry name" value="Sigma70_r4"/>
    <property type="match status" value="1"/>
</dbReference>
<dbReference type="InterPro" id="IPR036388">
    <property type="entry name" value="WH-like_DNA-bd_sf"/>
</dbReference>
<dbReference type="GO" id="GO:0006352">
    <property type="term" value="P:DNA-templated transcription initiation"/>
    <property type="evidence" value="ECO:0007669"/>
    <property type="project" value="UniProtKB-UniRule"/>
</dbReference>
<dbReference type="GO" id="GO:0003677">
    <property type="term" value="F:DNA binding"/>
    <property type="evidence" value="ECO:0007669"/>
    <property type="project" value="UniProtKB-UniRule"/>
</dbReference>
<feature type="short sequence motif" description="Interaction with polymerase core subunit RpoC" evidence="6">
    <location>
        <begin position="461"/>
        <end position="464"/>
    </location>
</feature>
<feature type="region of interest" description="Sigma-70 factor domain-4" evidence="6">
    <location>
        <begin position="605"/>
        <end position="658"/>
    </location>
</feature>
<dbReference type="GO" id="GO:0016987">
    <property type="term" value="F:sigma factor activity"/>
    <property type="evidence" value="ECO:0007669"/>
    <property type="project" value="UniProtKB-UniRule"/>
</dbReference>
<dbReference type="RefSeq" id="WP_066132364.1">
    <property type="nucleotide sequence ID" value="NZ_CP014525.1"/>
</dbReference>
<dbReference type="Gene3D" id="1.10.10.10">
    <property type="entry name" value="Winged helix-like DNA-binding domain superfamily/Winged helix DNA-binding domain"/>
    <property type="match status" value="2"/>
</dbReference>
<dbReference type="SUPFAM" id="SSF88946">
    <property type="entry name" value="Sigma2 domain of RNA polymerase sigma factors"/>
    <property type="match status" value="1"/>
</dbReference>
<feature type="compositionally biased region" description="Acidic residues" evidence="7">
    <location>
        <begin position="10"/>
        <end position="19"/>
    </location>
</feature>
<keyword evidence="2 6" id="KW-0805">Transcription regulation</keyword>
<dbReference type="InterPro" id="IPR013325">
    <property type="entry name" value="RNA_pol_sigma_r2"/>
</dbReference>
<dbReference type="NCBIfam" id="TIGR02937">
    <property type="entry name" value="sigma70-ECF"/>
    <property type="match status" value="1"/>
</dbReference>
<dbReference type="InterPro" id="IPR000943">
    <property type="entry name" value="RNA_pol_sigma70"/>
</dbReference>
<dbReference type="SUPFAM" id="SSF88659">
    <property type="entry name" value="Sigma3 and sigma4 domains of RNA polymerase sigma factors"/>
    <property type="match status" value="2"/>
</dbReference>
<protein>
    <recommendedName>
        <fullName evidence="6">RNA polymerase sigma factor RpoD</fullName>
    </recommendedName>
    <alternativeName>
        <fullName evidence="6">Sigma-70</fullName>
    </alternativeName>
</protein>
<dbReference type="NCBIfam" id="NF004208">
    <property type="entry name" value="PRK05658.1"/>
    <property type="match status" value="1"/>
</dbReference>
<dbReference type="PROSITE" id="PS00716">
    <property type="entry name" value="SIGMA70_2"/>
    <property type="match status" value="1"/>
</dbReference>
<dbReference type="KEGG" id="hjo:AY555_01265"/>
<accession>A0A143DBC5</accession>
<feature type="region of interest" description="Sigma-70 factor domain-3" evidence="6">
    <location>
        <begin position="516"/>
        <end position="592"/>
    </location>
</feature>
<comment type="function">
    <text evidence="6">Sigma factors are initiation factors that promote the attachment of RNA polymerase to specific initiation sites and are then released. This sigma factor is the primary sigma factor during exponential growth.</text>
</comment>
<dbReference type="InterPro" id="IPR042189">
    <property type="entry name" value="RNA_pol_sigma_70_r1_1_sf"/>
</dbReference>
<dbReference type="PROSITE" id="PS00715">
    <property type="entry name" value="SIGMA70_1"/>
    <property type="match status" value="1"/>
</dbReference>
<feature type="region of interest" description="Disordered" evidence="7">
    <location>
        <begin position="82"/>
        <end position="103"/>
    </location>
</feature>
<dbReference type="Proteomes" id="UP000076066">
    <property type="component" value="Chromosome"/>
</dbReference>
<comment type="similarity">
    <text evidence="6">Belongs to the sigma-70 factor family. RpoD/SigA subfamily.</text>
</comment>
<dbReference type="OrthoDB" id="9809557at2"/>
<evidence type="ECO:0000256" key="1">
    <source>
        <dbReference type="ARBA" id="ARBA00022490"/>
    </source>
</evidence>
<dbReference type="HAMAP" id="MF_00963">
    <property type="entry name" value="Sigma70_RpoD_SigA"/>
    <property type="match status" value="1"/>
</dbReference>
<dbReference type="Pfam" id="PF04542">
    <property type="entry name" value="Sigma70_r2"/>
    <property type="match status" value="1"/>
</dbReference>
<dbReference type="InterPro" id="IPR014284">
    <property type="entry name" value="RNA_pol_sigma-70_dom"/>
</dbReference>
<dbReference type="InterPro" id="IPR050239">
    <property type="entry name" value="Sigma-70_RNA_pol_init_factors"/>
</dbReference>
<keyword evidence="3 6" id="KW-0731">Sigma factor</keyword>
<name>A0A143DBC5_9PROT</name>
<dbReference type="PRINTS" id="PR00046">
    <property type="entry name" value="SIGMA70FCT"/>
</dbReference>
<evidence type="ECO:0000259" key="9">
    <source>
        <dbReference type="PROSITE" id="PS00716"/>
    </source>
</evidence>
<dbReference type="PANTHER" id="PTHR30603">
    <property type="entry name" value="RNA POLYMERASE SIGMA FACTOR RPO"/>
    <property type="match status" value="1"/>
</dbReference>
<dbReference type="InterPro" id="IPR013324">
    <property type="entry name" value="RNA_pol_sigma_r3/r4-like"/>
</dbReference>
<proteinExistence type="inferred from homology"/>
<feature type="region of interest" description="Sigma-70 factor domain-2" evidence="6">
    <location>
        <begin position="437"/>
        <end position="507"/>
    </location>
</feature>
<feature type="domain" description="RNA polymerase sigma-70" evidence="8">
    <location>
        <begin position="461"/>
        <end position="474"/>
    </location>
</feature>
<dbReference type="EMBL" id="CP014525">
    <property type="protein sequence ID" value="AMW34024.1"/>
    <property type="molecule type" value="Genomic_DNA"/>
</dbReference>
<evidence type="ECO:0000259" key="8">
    <source>
        <dbReference type="PROSITE" id="PS00715"/>
    </source>
</evidence>
<dbReference type="STRING" id="1549855.AY555_01265"/>
<dbReference type="FunFam" id="1.10.10.10:FF:000004">
    <property type="entry name" value="RNA polymerase sigma factor SigA"/>
    <property type="match status" value="1"/>
</dbReference>
<evidence type="ECO:0000256" key="3">
    <source>
        <dbReference type="ARBA" id="ARBA00023082"/>
    </source>
</evidence>
<reference evidence="10 11" key="1">
    <citation type="submission" date="2016-02" db="EMBL/GenBank/DDBJ databases">
        <title>Complete Genome of H5569, the type strain of the newly described species Haematospirillium jordaniae.</title>
        <authorList>
            <person name="Nicholson A.C."/>
            <person name="Humrighouse B.W."/>
            <person name="Loparov V."/>
            <person name="McQuiston J.R."/>
        </authorList>
    </citation>
    <scope>NUCLEOTIDE SEQUENCE [LARGE SCALE GENOMIC DNA]</scope>
    <source>
        <strain evidence="10 11">H5569</strain>
    </source>
</reference>
<gene>
    <name evidence="6" type="primary">rpoD</name>
    <name evidence="10" type="ORF">AY555_01265</name>
</gene>
<dbReference type="GeneID" id="53315787"/>
<evidence type="ECO:0000256" key="2">
    <source>
        <dbReference type="ARBA" id="ARBA00023015"/>
    </source>
</evidence>
<keyword evidence="1 6" id="KW-0963">Cytoplasm</keyword>
<organism evidence="10 11">
    <name type="scientific">Haematospirillum jordaniae</name>
    <dbReference type="NCBI Taxonomy" id="1549855"/>
    <lineage>
        <taxon>Bacteria</taxon>
        <taxon>Pseudomonadati</taxon>
        <taxon>Pseudomonadota</taxon>
        <taxon>Alphaproteobacteria</taxon>
        <taxon>Rhodospirillales</taxon>
        <taxon>Novispirillaceae</taxon>
        <taxon>Haematospirillum</taxon>
    </lineage>
</organism>